<dbReference type="EMBL" id="CADEAL010004195">
    <property type="protein sequence ID" value="CAB1454007.1"/>
    <property type="molecule type" value="Genomic_DNA"/>
</dbReference>
<protein>
    <submittedName>
        <fullName evidence="2">Uncharacterized protein</fullName>
    </submittedName>
</protein>
<proteinExistence type="predicted"/>
<accession>A0A9N7Z8R6</accession>
<keyword evidence="3" id="KW-1185">Reference proteome</keyword>
<feature type="compositionally biased region" description="Basic and acidic residues" evidence="1">
    <location>
        <begin position="58"/>
        <end position="80"/>
    </location>
</feature>
<dbReference type="Proteomes" id="UP001153269">
    <property type="component" value="Unassembled WGS sequence"/>
</dbReference>
<reference evidence="2" key="1">
    <citation type="submission" date="2020-03" db="EMBL/GenBank/DDBJ databases">
        <authorList>
            <person name="Weist P."/>
        </authorList>
    </citation>
    <scope>NUCLEOTIDE SEQUENCE</scope>
</reference>
<comment type="caution">
    <text evidence="2">The sequence shown here is derived from an EMBL/GenBank/DDBJ whole genome shotgun (WGS) entry which is preliminary data.</text>
</comment>
<evidence type="ECO:0000313" key="2">
    <source>
        <dbReference type="EMBL" id="CAB1454007.1"/>
    </source>
</evidence>
<evidence type="ECO:0000313" key="3">
    <source>
        <dbReference type="Proteomes" id="UP001153269"/>
    </source>
</evidence>
<dbReference type="AlphaFoldDB" id="A0A9N7Z8R6"/>
<organism evidence="2 3">
    <name type="scientific">Pleuronectes platessa</name>
    <name type="common">European plaice</name>
    <dbReference type="NCBI Taxonomy" id="8262"/>
    <lineage>
        <taxon>Eukaryota</taxon>
        <taxon>Metazoa</taxon>
        <taxon>Chordata</taxon>
        <taxon>Craniata</taxon>
        <taxon>Vertebrata</taxon>
        <taxon>Euteleostomi</taxon>
        <taxon>Actinopterygii</taxon>
        <taxon>Neopterygii</taxon>
        <taxon>Teleostei</taxon>
        <taxon>Neoteleostei</taxon>
        <taxon>Acanthomorphata</taxon>
        <taxon>Carangaria</taxon>
        <taxon>Pleuronectiformes</taxon>
        <taxon>Pleuronectoidei</taxon>
        <taxon>Pleuronectidae</taxon>
        <taxon>Pleuronectes</taxon>
    </lineage>
</organism>
<gene>
    <name evidence="2" type="ORF">PLEPLA_LOCUS41767</name>
</gene>
<feature type="region of interest" description="Disordered" evidence="1">
    <location>
        <begin position="55"/>
        <end position="105"/>
    </location>
</feature>
<name>A0A9N7Z8R6_PLEPL</name>
<evidence type="ECO:0000256" key="1">
    <source>
        <dbReference type="SAM" id="MobiDB-lite"/>
    </source>
</evidence>
<sequence>MTACPSTLLANNDQIHHSPFWEVTPLLTSPGARVESGSRRRLVVRLQEEKVIAAASASRHEFGGNNKNDSDSIRSADPRRSGAAGVSGSVRNAVARRGSDSGSVASRSVGVWGLVVVGVDTVQG</sequence>